<keyword evidence="1" id="KW-0472">Membrane</keyword>
<sequence>MGDNRDPASETGRFTSAVLRVAVAPETFATFLVLALAWVAGFVGVLPKEVWVVDFPALAGALFFDTLAFNEFGIRENAVFYPALVVFGYLEAMVVVAGVQYLRRRLGRVNLAG</sequence>
<keyword evidence="1" id="KW-0812">Transmembrane</keyword>
<accession>A0A643JZ46</accession>
<dbReference type="AlphaFoldDB" id="A0A643JZ46"/>
<dbReference type="RefSeq" id="WP_151138453.1">
    <property type="nucleotide sequence ID" value="NZ_VZUS01000001.1"/>
</dbReference>
<organism evidence="2">
    <name type="scientific">Haloferax sp. CBA1149</name>
    <dbReference type="NCBI Taxonomy" id="2650753"/>
    <lineage>
        <taxon>Archaea</taxon>
        <taxon>Methanobacteriati</taxon>
        <taxon>Methanobacteriota</taxon>
        <taxon>Stenosarchaea group</taxon>
        <taxon>Halobacteria</taxon>
        <taxon>Halobacteriales</taxon>
        <taxon>Haloferacaceae</taxon>
        <taxon>Haloferax</taxon>
    </lineage>
</organism>
<feature type="transmembrane region" description="Helical" evidence="1">
    <location>
        <begin position="28"/>
        <end position="46"/>
    </location>
</feature>
<gene>
    <name evidence="2" type="ORF">Hfx1149_11185</name>
</gene>
<evidence type="ECO:0000313" key="2">
    <source>
        <dbReference type="EMBL" id="KAB1188568.1"/>
    </source>
</evidence>
<dbReference type="EMBL" id="VZUS01000001">
    <property type="protein sequence ID" value="KAB1188568.1"/>
    <property type="molecule type" value="Genomic_DNA"/>
</dbReference>
<name>A0A643JZ46_9EURY</name>
<proteinExistence type="predicted"/>
<reference evidence="2" key="1">
    <citation type="submission" date="2019-09" db="EMBL/GenBank/DDBJ databases">
        <title>Genomic analysis of Haloferax sp. CBA1149.</title>
        <authorList>
            <person name="Roh S.W."/>
        </authorList>
    </citation>
    <scope>NUCLEOTIDE SEQUENCE</scope>
    <source>
        <strain evidence="2">CBA1149</strain>
    </source>
</reference>
<feature type="transmembrane region" description="Helical" evidence="1">
    <location>
        <begin position="80"/>
        <end position="102"/>
    </location>
</feature>
<evidence type="ECO:0000256" key="1">
    <source>
        <dbReference type="SAM" id="Phobius"/>
    </source>
</evidence>
<comment type="caution">
    <text evidence="2">The sequence shown here is derived from an EMBL/GenBank/DDBJ whole genome shotgun (WGS) entry which is preliminary data.</text>
</comment>
<keyword evidence="1" id="KW-1133">Transmembrane helix</keyword>
<protein>
    <submittedName>
        <fullName evidence="2">Uncharacterized protein</fullName>
    </submittedName>
</protein>